<sequence length="513" mass="57473">MYILYSSIIFSIQLTILLKKLKICIIATIIMNQLTQMDLISLIENLPIDLLYLVTNYDPLVIFHVDKFIKYDWFKLIRMNFSLRYQRDLCTNEEIMRVYLDHCSREKTTVIAGYYYTIIKLEDGTLMCCGRNQYGELGLGDQGDREIFNEIKGIDKNIVEMLDTQYGTIIRLTDGTLMACGYNNNGHLAMGAGIYIRQFSKIPNIPNNVVEIIVNSYYTILKLSDGTLMSCGYNQFGQLGLGDTGNRGWFTKIRGIPKNIVEVISNCHRTIIRLDDGTLMGCGYNEYGQLGMEPCIQRNVFREIGGIPKNITKVICGALHTIIVLTDGTLMTCGSNGYGQLGLGDRVNRYSFEKIKGIDKNIVEVTCGEYHTMIRFGNGTLMVCGSSSWGILGTEDNVLRDTFYEIKGIPKNIAKVISSHYNTVIILTDGTLMGCGRNGSGQLGLGDTVSRNSFVEIKGIPKNIAEVSFGFDHGIIKFKDGTFMGCGSNAHGQLGFGDRRDRWTFEKLNITVR</sequence>
<dbReference type="SUPFAM" id="SSF50985">
    <property type="entry name" value="RCC1/BLIP-II"/>
    <property type="match status" value="2"/>
</dbReference>
<dbReference type="InterPro" id="IPR000408">
    <property type="entry name" value="Reg_chr_condens"/>
</dbReference>
<dbReference type="Gene3D" id="2.130.10.30">
    <property type="entry name" value="Regulator of chromosome condensation 1/beta-lactamase-inhibitor protein II"/>
    <property type="match status" value="2"/>
</dbReference>
<evidence type="ECO:0000313" key="1">
    <source>
        <dbReference type="EMBL" id="AYV82524.1"/>
    </source>
</evidence>
<dbReference type="PANTHER" id="PTHR45982">
    <property type="entry name" value="REGULATOR OF CHROMOSOME CONDENSATION"/>
    <property type="match status" value="1"/>
</dbReference>
<proteinExistence type="predicted"/>
<gene>
    <name evidence="1" type="ORF">Hyperionvirus1_103</name>
</gene>
<dbReference type="InterPro" id="IPR009091">
    <property type="entry name" value="RCC1/BLIP-II"/>
</dbReference>
<dbReference type="GO" id="GO:0005085">
    <property type="term" value="F:guanyl-nucleotide exchange factor activity"/>
    <property type="evidence" value="ECO:0007669"/>
    <property type="project" value="TreeGrafter"/>
</dbReference>
<reference evidence="1" key="1">
    <citation type="submission" date="2018-10" db="EMBL/GenBank/DDBJ databases">
        <title>Hidden diversity of soil giant viruses.</title>
        <authorList>
            <person name="Schulz F."/>
            <person name="Alteio L."/>
            <person name="Goudeau D."/>
            <person name="Ryan E.M."/>
            <person name="Malmstrom R.R."/>
            <person name="Blanchard J."/>
            <person name="Woyke T."/>
        </authorList>
    </citation>
    <scope>NUCLEOTIDE SEQUENCE</scope>
    <source>
        <strain evidence="1">HYV1</strain>
    </source>
</reference>
<dbReference type="Pfam" id="PF13540">
    <property type="entry name" value="RCC1_2"/>
    <property type="match status" value="2"/>
</dbReference>
<dbReference type="PANTHER" id="PTHR45982:SF1">
    <property type="entry name" value="REGULATOR OF CHROMOSOME CONDENSATION"/>
    <property type="match status" value="1"/>
</dbReference>
<organism evidence="1">
    <name type="scientific">Hyperionvirus sp</name>
    <dbReference type="NCBI Taxonomy" id="2487770"/>
    <lineage>
        <taxon>Viruses</taxon>
        <taxon>Varidnaviria</taxon>
        <taxon>Bamfordvirae</taxon>
        <taxon>Nucleocytoviricota</taxon>
        <taxon>Megaviricetes</taxon>
        <taxon>Imitervirales</taxon>
        <taxon>Mimiviridae</taxon>
        <taxon>Klosneuvirinae</taxon>
    </lineage>
</organism>
<dbReference type="PROSITE" id="PS50012">
    <property type="entry name" value="RCC1_3"/>
    <property type="match status" value="3"/>
</dbReference>
<protein>
    <submittedName>
        <fullName evidence="1">Chromosome condensation regulator RCC1</fullName>
    </submittedName>
</protein>
<accession>A0A3G5A7N7</accession>
<name>A0A3G5A7N7_9VIRU</name>
<dbReference type="PRINTS" id="PR00633">
    <property type="entry name" value="RCCNDNSATION"/>
</dbReference>
<dbReference type="InterPro" id="IPR051553">
    <property type="entry name" value="Ran_GTPase-activating"/>
</dbReference>
<dbReference type="Pfam" id="PF00415">
    <property type="entry name" value="RCC1"/>
    <property type="match status" value="2"/>
</dbReference>
<dbReference type="EMBL" id="MK072383">
    <property type="protein sequence ID" value="AYV82524.1"/>
    <property type="molecule type" value="Genomic_DNA"/>
</dbReference>